<reference evidence="7 8" key="1">
    <citation type="submission" date="2018-10" db="EMBL/GenBank/DDBJ databases">
        <title>Co-occurring genomic capacity for anaerobic methane metabolism and dissimilatory sulfite reduction discovered in the Korarchaeota.</title>
        <authorList>
            <person name="Mckay L.J."/>
            <person name="Dlakic M."/>
            <person name="Fields M.W."/>
            <person name="Delmont T.O."/>
            <person name="Eren A.M."/>
            <person name="Jay Z.J."/>
            <person name="Klingelsmith K.B."/>
            <person name="Rusch D.B."/>
            <person name="Inskeep W.P."/>
        </authorList>
    </citation>
    <scope>NUCLEOTIDE SEQUENCE [LARGE SCALE GENOMIC DNA]</scope>
    <source>
        <strain evidence="7 8">WS</strain>
    </source>
</reference>
<dbReference type="Gene3D" id="1.10.560.10">
    <property type="entry name" value="GroEL-like equatorial domain"/>
    <property type="match status" value="1"/>
</dbReference>
<dbReference type="CDD" id="cd03343">
    <property type="entry name" value="cpn60"/>
    <property type="match status" value="1"/>
</dbReference>
<dbReference type="InterPro" id="IPR017998">
    <property type="entry name" value="Chaperone_TCP-1"/>
</dbReference>
<dbReference type="GO" id="GO:0051082">
    <property type="term" value="F:unfolded protein binding"/>
    <property type="evidence" value="ECO:0007669"/>
    <property type="project" value="InterPro"/>
</dbReference>
<protein>
    <submittedName>
        <fullName evidence="7">Thermosome subunit</fullName>
    </submittedName>
</protein>
<dbReference type="InterPro" id="IPR054827">
    <property type="entry name" value="thermosome_alpha"/>
</dbReference>
<dbReference type="Proteomes" id="UP000278149">
    <property type="component" value="Unassembled WGS sequence"/>
</dbReference>
<dbReference type="Gene3D" id="3.50.7.10">
    <property type="entry name" value="GroEL"/>
    <property type="match status" value="1"/>
</dbReference>
<dbReference type="PROSITE" id="PS00995">
    <property type="entry name" value="TCP1_3"/>
    <property type="match status" value="1"/>
</dbReference>
<evidence type="ECO:0000256" key="4">
    <source>
        <dbReference type="ARBA" id="ARBA00023186"/>
    </source>
</evidence>
<dbReference type="PROSITE" id="PS00750">
    <property type="entry name" value="TCP1_1"/>
    <property type="match status" value="1"/>
</dbReference>
<dbReference type="NCBIfam" id="TIGR02339">
    <property type="entry name" value="thermosome_arch"/>
    <property type="match status" value="1"/>
</dbReference>
<dbReference type="InterPro" id="IPR002423">
    <property type="entry name" value="Cpn60/GroEL/TCP-1"/>
</dbReference>
<dbReference type="GO" id="GO:0005524">
    <property type="term" value="F:ATP binding"/>
    <property type="evidence" value="ECO:0007669"/>
    <property type="project" value="UniProtKB-KW"/>
</dbReference>
<dbReference type="GO" id="GO:0016887">
    <property type="term" value="F:ATP hydrolysis activity"/>
    <property type="evidence" value="ECO:0007669"/>
    <property type="project" value="InterPro"/>
</dbReference>
<dbReference type="SUPFAM" id="SSF54849">
    <property type="entry name" value="GroEL-intermediate domain like"/>
    <property type="match status" value="1"/>
</dbReference>
<accession>A0A3R9Q9Z1</accession>
<dbReference type="NCBIfam" id="NF041083">
    <property type="entry name" value="thermosome_beta"/>
    <property type="match status" value="1"/>
</dbReference>
<evidence type="ECO:0000256" key="3">
    <source>
        <dbReference type="ARBA" id="ARBA00022840"/>
    </source>
</evidence>
<evidence type="ECO:0000313" key="8">
    <source>
        <dbReference type="Proteomes" id="UP000278149"/>
    </source>
</evidence>
<dbReference type="PROSITE" id="PS00751">
    <property type="entry name" value="TCP1_2"/>
    <property type="match status" value="1"/>
</dbReference>
<name>A0A3R9Q9Z1_9CREN</name>
<evidence type="ECO:0000256" key="5">
    <source>
        <dbReference type="RuleBase" id="RU004187"/>
    </source>
</evidence>
<dbReference type="InterPro" id="IPR002194">
    <property type="entry name" value="Chaperonin_TCP-1_CS"/>
</dbReference>
<keyword evidence="3 5" id="KW-0067">ATP-binding</keyword>
<dbReference type="AlphaFoldDB" id="A0A3R9Q9Z1"/>
<dbReference type="PANTHER" id="PTHR11353">
    <property type="entry name" value="CHAPERONIN"/>
    <property type="match status" value="1"/>
</dbReference>
<keyword evidence="4 5" id="KW-0143">Chaperone</keyword>
<comment type="caution">
    <text evidence="7">The sequence shown here is derived from an EMBL/GenBank/DDBJ whole genome shotgun (WGS) entry which is preliminary data.</text>
</comment>
<dbReference type="RefSeq" id="WP_125740793.1">
    <property type="nucleotide sequence ID" value="NZ_RCOR01000014.1"/>
</dbReference>
<feature type="region of interest" description="Disordered" evidence="6">
    <location>
        <begin position="529"/>
        <end position="554"/>
    </location>
</feature>
<evidence type="ECO:0000256" key="6">
    <source>
        <dbReference type="SAM" id="MobiDB-lite"/>
    </source>
</evidence>
<evidence type="ECO:0000256" key="2">
    <source>
        <dbReference type="ARBA" id="ARBA00022741"/>
    </source>
</evidence>
<comment type="similarity">
    <text evidence="1 5">Belongs to the TCP-1 chaperonin family.</text>
</comment>
<dbReference type="EMBL" id="RCOR01000014">
    <property type="protein sequence ID" value="RSN70054.1"/>
    <property type="molecule type" value="Genomic_DNA"/>
</dbReference>
<gene>
    <name evidence="7" type="ORF">D9Q81_01710</name>
</gene>
<evidence type="ECO:0000256" key="1">
    <source>
        <dbReference type="ARBA" id="ARBA00008020"/>
    </source>
</evidence>
<evidence type="ECO:0000313" key="7">
    <source>
        <dbReference type="EMBL" id="RSN70054.1"/>
    </source>
</evidence>
<dbReference type="InterPro" id="IPR027409">
    <property type="entry name" value="GroEL-like_apical_dom_sf"/>
</dbReference>
<keyword evidence="2 5" id="KW-0547">Nucleotide-binding</keyword>
<dbReference type="InterPro" id="IPR053374">
    <property type="entry name" value="TCP-1_chaperonin"/>
</dbReference>
<proteinExistence type="inferred from homology"/>
<dbReference type="SUPFAM" id="SSF48592">
    <property type="entry name" value="GroEL equatorial domain-like"/>
    <property type="match status" value="1"/>
</dbReference>
<organism evidence="7 8">
    <name type="scientific">Candidatus Korarchaeum cryptofilum</name>
    <dbReference type="NCBI Taxonomy" id="498846"/>
    <lineage>
        <taxon>Archaea</taxon>
        <taxon>Thermoproteota</taxon>
        <taxon>Candidatus Korarchaeia</taxon>
        <taxon>Candidatus Korarchaeales</taxon>
        <taxon>Candidatus Korarchaeaceae</taxon>
        <taxon>Candidatus Korarchaeum</taxon>
    </lineage>
</organism>
<dbReference type="GO" id="GO:0140662">
    <property type="term" value="F:ATP-dependent protein folding chaperone"/>
    <property type="evidence" value="ECO:0007669"/>
    <property type="project" value="InterPro"/>
</dbReference>
<sequence length="554" mass="60497">MALATVGGRPVLILKEGTTRTRGDEARRINIMAARAIADAVKTTLGPKGMDKMIVDSIGDITVSNDGATILQEMEVAHPAAKLMVNLAKAQDKEVGDGTTTSVVLTGELLTEAESLLQKDIHPTVIVEGYEKALKFVEQELEKLAIKVNPDDEGWLMKVAETAMSSKLVSGEKRKLAEIAVKAVKAVEEMKGDKRYVDIDNVKIVKKKGKSLAETEFVKGIILDKEVVHGDMPKSVKNARIAILNVPLEIKKPEIDMEVQISSPQELREFIEQETKILREKVEKIHSVGANVVFCQKGIDEVAQHFLAKYGIMAVRRVSEKDMQRLEKATGGKIVNNLDDLTENELGRAGLVEERKIGDDKMIFIEECENPRAVTILLRAGADTILDEAERGLKDALYVIRNVVEDGKVFHGGGSIQEELAIRLREYAHSEKGKEQLAMEAFANALESIPRILAENAGMDAVDAIVELRNAHKSGKISAGIDVLNGKVDNMAELGVVDTYRGVKNAIAAATETAILIIKTDDIIAAKPYEEKGKEKGKGGEEEEGGGEFKSEFD</sequence>
<feature type="compositionally biased region" description="Basic and acidic residues" evidence="6">
    <location>
        <begin position="529"/>
        <end position="540"/>
    </location>
</feature>
<dbReference type="NCBIfam" id="NF041082">
    <property type="entry name" value="thermosome_alpha"/>
    <property type="match status" value="1"/>
</dbReference>
<dbReference type="PRINTS" id="PR00304">
    <property type="entry name" value="TCOMPLEXTCP1"/>
</dbReference>
<dbReference type="InterPro" id="IPR027410">
    <property type="entry name" value="TCP-1-like_intermed_sf"/>
</dbReference>
<dbReference type="InterPro" id="IPR012714">
    <property type="entry name" value="Thermosome_arc"/>
</dbReference>
<dbReference type="Pfam" id="PF00118">
    <property type="entry name" value="Cpn60_TCP1"/>
    <property type="match status" value="1"/>
</dbReference>
<dbReference type="Gene3D" id="3.30.260.10">
    <property type="entry name" value="TCP-1-like chaperonin intermediate domain"/>
    <property type="match status" value="1"/>
</dbReference>
<dbReference type="SUPFAM" id="SSF52029">
    <property type="entry name" value="GroEL apical domain-like"/>
    <property type="match status" value="1"/>
</dbReference>
<dbReference type="InterPro" id="IPR027413">
    <property type="entry name" value="GROEL-like_equatorial_sf"/>
</dbReference>